<accession>A0A7S0ZUP0</accession>
<feature type="compositionally biased region" description="Basic and acidic residues" evidence="2">
    <location>
        <begin position="105"/>
        <end position="122"/>
    </location>
</feature>
<dbReference type="EMBL" id="HBFQ01010744">
    <property type="protein sequence ID" value="CAD8833155.1"/>
    <property type="molecule type" value="Transcribed_RNA"/>
</dbReference>
<keyword evidence="1" id="KW-0479">Metal-binding</keyword>
<sequence length="850" mass="94122">MPEVGRILRLRGTFIDCTDAELEKPKIPRAHSEPRHPSSRSTMFDFEQLYVETLEQRESSAEREERRQRAKKEWFIRRTESEVEFRMRDKLEPVSAADLQSMRLIEQDGRSAESPKERERGNRKPLHPGLSPSELQQQLMSAGSRFHGVLRSETESSVESTGVHPSFRHQPRQSHGWSSVGSRDSLDTLKYQRSGPERSRGHASEPSWTARGVPGPRSEPSNSFRRAPHLSQQHVGSLNLSEKCLAAAFGDPDRWEGGDEHGRYSLHSGGSQTQVSQVSYLNQQQIRENMEASARRMSKEWSGGARRLSSAVAAIEEIPRIVGDDMQKVASCVVDDVQSEVAAMSTAIRGAEPLSAERVVQNLEVIPTMVLNLLQARVETAKSTVRTRVNGMIQNLSAIQEESAMDHDEIVTQMQMISAEVQQIAGDAVEAAAEECRAHASRQLDYALATLRDEGGVVHGLPSEVGQDALAHPGPGHGQSWHEWVKSAGLQSEDCRPIQHTVLDVHTGTVDPDDPPAPFDRLLNVPELWQSTLAGGRDAINKEQTLAFVQDKDLMPSSVTNQVVADELLRAKMKSSHNRQVENLPFPTNPGSIGHPDLCPRPCIYFSMNCCMNGADCGFCHLPHPKRPIRLDKRHREALKDMPFCDLVSSLLPALKEKASRLPNFEDILLLLDDLASCIADRKSAVVDEPVFSPGSGMVPSTGGSSGRRRRKFKQGAECENHRDYLMNKLDHSPLQGRGRHLTSSSSLPSELAPAAHDLSMFLMKPGVHSSAASSVSSECDSFRSKHKDSYKGAVQAINKAMGARPIIAMLNRIAPADADRERLLFGEVLQKFQDSLVGQDSERHVRIQA</sequence>
<keyword evidence="1" id="KW-0862">Zinc</keyword>
<dbReference type="PROSITE" id="PS50103">
    <property type="entry name" value="ZF_C3H1"/>
    <property type="match status" value="1"/>
</dbReference>
<evidence type="ECO:0000256" key="2">
    <source>
        <dbReference type="SAM" id="MobiDB-lite"/>
    </source>
</evidence>
<evidence type="ECO:0000256" key="1">
    <source>
        <dbReference type="PROSITE-ProRule" id="PRU00723"/>
    </source>
</evidence>
<feature type="domain" description="C3H1-type" evidence="3">
    <location>
        <begin position="597"/>
        <end position="624"/>
    </location>
</feature>
<dbReference type="InterPro" id="IPR000571">
    <property type="entry name" value="Znf_CCCH"/>
</dbReference>
<feature type="compositionally biased region" description="Polar residues" evidence="2">
    <location>
        <begin position="173"/>
        <end position="182"/>
    </location>
</feature>
<evidence type="ECO:0000259" key="3">
    <source>
        <dbReference type="PROSITE" id="PS50103"/>
    </source>
</evidence>
<keyword evidence="1" id="KW-0863">Zinc-finger</keyword>
<dbReference type="GO" id="GO:0008270">
    <property type="term" value="F:zinc ion binding"/>
    <property type="evidence" value="ECO:0007669"/>
    <property type="project" value="UniProtKB-KW"/>
</dbReference>
<feature type="zinc finger region" description="C3H1-type" evidence="1">
    <location>
        <begin position="597"/>
        <end position="624"/>
    </location>
</feature>
<proteinExistence type="predicted"/>
<feature type="region of interest" description="Disordered" evidence="2">
    <location>
        <begin position="24"/>
        <end position="44"/>
    </location>
</feature>
<organism evidence="4">
    <name type="scientific">Noctiluca scintillans</name>
    <name type="common">Sea sparkle</name>
    <name type="synonym">Red tide dinoflagellate</name>
    <dbReference type="NCBI Taxonomy" id="2966"/>
    <lineage>
        <taxon>Eukaryota</taxon>
        <taxon>Sar</taxon>
        <taxon>Alveolata</taxon>
        <taxon>Dinophyceae</taxon>
        <taxon>Noctilucales</taxon>
        <taxon>Noctilucaceae</taxon>
        <taxon>Noctiluca</taxon>
    </lineage>
</organism>
<gene>
    <name evidence="4" type="ORF">NSCI0253_LOCUS7503</name>
</gene>
<feature type="compositionally biased region" description="Basic and acidic residues" evidence="2">
    <location>
        <begin position="24"/>
        <end position="36"/>
    </location>
</feature>
<protein>
    <recommendedName>
        <fullName evidence="3">C3H1-type domain-containing protein</fullName>
    </recommendedName>
</protein>
<feature type="region of interest" description="Disordered" evidence="2">
    <location>
        <begin position="98"/>
        <end position="132"/>
    </location>
</feature>
<reference evidence="4" key="1">
    <citation type="submission" date="2021-01" db="EMBL/GenBank/DDBJ databases">
        <authorList>
            <person name="Corre E."/>
            <person name="Pelletier E."/>
            <person name="Niang G."/>
            <person name="Scheremetjew M."/>
            <person name="Finn R."/>
            <person name="Kale V."/>
            <person name="Holt S."/>
            <person name="Cochrane G."/>
            <person name="Meng A."/>
            <person name="Brown T."/>
            <person name="Cohen L."/>
        </authorList>
    </citation>
    <scope>NUCLEOTIDE SEQUENCE</scope>
</reference>
<evidence type="ECO:0000313" key="4">
    <source>
        <dbReference type="EMBL" id="CAD8833155.1"/>
    </source>
</evidence>
<name>A0A7S0ZUP0_NOCSC</name>
<feature type="region of interest" description="Disordered" evidence="2">
    <location>
        <begin position="695"/>
        <end position="718"/>
    </location>
</feature>
<dbReference type="AlphaFoldDB" id="A0A7S0ZUP0"/>
<feature type="region of interest" description="Disordered" evidence="2">
    <location>
        <begin position="150"/>
        <end position="225"/>
    </location>
</feature>